<evidence type="ECO:0000313" key="2">
    <source>
        <dbReference type="EMBL" id="KLO04457.1"/>
    </source>
</evidence>
<dbReference type="EMBL" id="KQ086535">
    <property type="protein sequence ID" value="KLO04457.1"/>
    <property type="molecule type" value="Genomic_DNA"/>
</dbReference>
<feature type="compositionally biased region" description="Pro residues" evidence="1">
    <location>
        <begin position="124"/>
        <end position="134"/>
    </location>
</feature>
<organism evidence="2 3">
    <name type="scientific">Schizopora paradoxa</name>
    <dbReference type="NCBI Taxonomy" id="27342"/>
    <lineage>
        <taxon>Eukaryota</taxon>
        <taxon>Fungi</taxon>
        <taxon>Dikarya</taxon>
        <taxon>Basidiomycota</taxon>
        <taxon>Agaricomycotina</taxon>
        <taxon>Agaricomycetes</taxon>
        <taxon>Hymenochaetales</taxon>
        <taxon>Schizoporaceae</taxon>
        <taxon>Schizopora</taxon>
    </lineage>
</organism>
<sequence>MYHQRCRRVCKTTQQARTTSFPRLASKTRVGGFRYVPSTHGTRGNICVTATASSRYIPSTSFAVADGGASDAPTVDGRKVSNTSKLIQKNTHTPTNHMHHFKSIPHAARSRSIPLSPPLHYSNAPPPPSYPRRA</sequence>
<dbReference type="InParanoid" id="A0A0H2QZP4"/>
<evidence type="ECO:0000256" key="1">
    <source>
        <dbReference type="SAM" id="MobiDB-lite"/>
    </source>
</evidence>
<reference evidence="2 3" key="1">
    <citation type="submission" date="2015-04" db="EMBL/GenBank/DDBJ databases">
        <title>Complete genome sequence of Schizopora paradoxa KUC8140, a cosmopolitan wood degrader in East Asia.</title>
        <authorList>
            <consortium name="DOE Joint Genome Institute"/>
            <person name="Min B."/>
            <person name="Park H."/>
            <person name="Jang Y."/>
            <person name="Kim J.-J."/>
            <person name="Kim K.H."/>
            <person name="Pangilinan J."/>
            <person name="Lipzen A."/>
            <person name="Riley R."/>
            <person name="Grigoriev I.V."/>
            <person name="Spatafora J.W."/>
            <person name="Choi I.-G."/>
        </authorList>
    </citation>
    <scope>NUCLEOTIDE SEQUENCE [LARGE SCALE GENOMIC DNA]</scope>
    <source>
        <strain evidence="2 3">KUC8140</strain>
    </source>
</reference>
<protein>
    <submittedName>
        <fullName evidence="2">Uncharacterized protein</fullName>
    </submittedName>
</protein>
<proteinExistence type="predicted"/>
<dbReference type="Proteomes" id="UP000053477">
    <property type="component" value="Unassembled WGS sequence"/>
</dbReference>
<feature type="region of interest" description="Disordered" evidence="1">
    <location>
        <begin position="88"/>
        <end position="134"/>
    </location>
</feature>
<accession>A0A0H2QZP4</accession>
<dbReference type="AlphaFoldDB" id="A0A0H2QZP4"/>
<evidence type="ECO:0000313" key="3">
    <source>
        <dbReference type="Proteomes" id="UP000053477"/>
    </source>
</evidence>
<keyword evidence="3" id="KW-1185">Reference proteome</keyword>
<gene>
    <name evidence="2" type="ORF">SCHPADRAFT_754225</name>
</gene>
<name>A0A0H2QZP4_9AGAM</name>